<gene>
    <name evidence="2" type="ORF">Q664_09110</name>
</gene>
<dbReference type="GO" id="GO:0003676">
    <property type="term" value="F:nucleic acid binding"/>
    <property type="evidence" value="ECO:0007669"/>
    <property type="project" value="InterPro"/>
</dbReference>
<dbReference type="AlphaFoldDB" id="A0A084SYA3"/>
<dbReference type="Pfam" id="PF13358">
    <property type="entry name" value="DDE_3"/>
    <property type="match status" value="1"/>
</dbReference>
<dbReference type="RefSeq" id="WP_043392214.1">
    <property type="nucleotide sequence ID" value="NZ_JPMI01000054.1"/>
</dbReference>
<dbReference type="PROSITE" id="PS50994">
    <property type="entry name" value="INTEGRASE"/>
    <property type="match status" value="1"/>
</dbReference>
<dbReference type="InterPro" id="IPR001584">
    <property type="entry name" value="Integrase_cat-core"/>
</dbReference>
<dbReference type="InterPro" id="IPR038717">
    <property type="entry name" value="Tc1-like_DDE_dom"/>
</dbReference>
<sequence>MKKQASKPGALFELWYADGVRFDLLPSVRSAWRRRGQRLALPTPGKNVRVGVVGAVRYPTGDFRFAHQPRSVSTALFLPVLETLVKRAKRTGRRIVLVLDNGGCFTSRTSRAAIEAAAPYVRIFWLPRYTSETLNWIERFWEELKSAYFSRMLTADRDSFYDEAVRLLRRVRRRGRLPIRAATPERN</sequence>
<dbReference type="SUPFAM" id="SSF53098">
    <property type="entry name" value="Ribonuclease H-like"/>
    <property type="match status" value="1"/>
</dbReference>
<dbReference type="Proteomes" id="UP000028547">
    <property type="component" value="Unassembled WGS sequence"/>
</dbReference>
<name>A0A084SYA3_9BACT</name>
<dbReference type="InterPro" id="IPR036397">
    <property type="entry name" value="RNaseH_sf"/>
</dbReference>
<dbReference type="InterPro" id="IPR012337">
    <property type="entry name" value="RNaseH-like_sf"/>
</dbReference>
<dbReference type="Gene3D" id="3.30.420.10">
    <property type="entry name" value="Ribonuclease H-like superfamily/Ribonuclease H"/>
    <property type="match status" value="1"/>
</dbReference>
<evidence type="ECO:0000259" key="1">
    <source>
        <dbReference type="PROSITE" id="PS50994"/>
    </source>
</evidence>
<dbReference type="GO" id="GO:0015074">
    <property type="term" value="P:DNA integration"/>
    <property type="evidence" value="ECO:0007669"/>
    <property type="project" value="InterPro"/>
</dbReference>
<organism evidence="2 3">
    <name type="scientific">Archangium violaceum Cb vi76</name>
    <dbReference type="NCBI Taxonomy" id="1406225"/>
    <lineage>
        <taxon>Bacteria</taxon>
        <taxon>Pseudomonadati</taxon>
        <taxon>Myxococcota</taxon>
        <taxon>Myxococcia</taxon>
        <taxon>Myxococcales</taxon>
        <taxon>Cystobacterineae</taxon>
        <taxon>Archangiaceae</taxon>
        <taxon>Archangium</taxon>
    </lineage>
</organism>
<reference evidence="2 3" key="1">
    <citation type="submission" date="2014-07" db="EMBL/GenBank/DDBJ databases">
        <title>Draft Genome Sequence of Gephyronic Acid Producer, Cystobacter violaceus Strain Cb vi76.</title>
        <authorList>
            <person name="Stevens D.C."/>
            <person name="Young J."/>
            <person name="Carmichael R."/>
            <person name="Tan J."/>
            <person name="Taylor R.E."/>
        </authorList>
    </citation>
    <scope>NUCLEOTIDE SEQUENCE [LARGE SCALE GENOMIC DNA]</scope>
    <source>
        <strain evidence="2 3">Cb vi76</strain>
    </source>
</reference>
<protein>
    <recommendedName>
        <fullName evidence="1">Integrase catalytic domain-containing protein</fullName>
    </recommendedName>
</protein>
<proteinExistence type="predicted"/>
<evidence type="ECO:0000313" key="2">
    <source>
        <dbReference type="EMBL" id="KFA93438.1"/>
    </source>
</evidence>
<comment type="caution">
    <text evidence="2">The sequence shown here is derived from an EMBL/GenBank/DDBJ whole genome shotgun (WGS) entry which is preliminary data.</text>
</comment>
<accession>A0A084SYA3</accession>
<dbReference type="EMBL" id="JPMI01000054">
    <property type="protein sequence ID" value="KFA93438.1"/>
    <property type="molecule type" value="Genomic_DNA"/>
</dbReference>
<evidence type="ECO:0000313" key="3">
    <source>
        <dbReference type="Proteomes" id="UP000028547"/>
    </source>
</evidence>
<feature type="domain" description="Integrase catalytic" evidence="1">
    <location>
        <begin position="4"/>
        <end position="187"/>
    </location>
</feature>